<feature type="chain" id="PRO_5043684604" description="Histidyl tRNA synthetase-related domain-containing protein" evidence="1">
    <location>
        <begin position="19"/>
        <end position="94"/>
    </location>
</feature>
<evidence type="ECO:0000256" key="1">
    <source>
        <dbReference type="SAM" id="SignalP"/>
    </source>
</evidence>
<evidence type="ECO:0008006" key="4">
    <source>
        <dbReference type="Google" id="ProtNLM"/>
    </source>
</evidence>
<proteinExistence type="predicted"/>
<evidence type="ECO:0000313" key="2">
    <source>
        <dbReference type="EMBL" id="CAI5723026.1"/>
    </source>
</evidence>
<protein>
    <recommendedName>
        <fullName evidence="4">Histidyl tRNA synthetase-related domain-containing protein</fullName>
    </recommendedName>
</protein>
<organism evidence="2 3">
    <name type="scientific">Peronospora farinosa</name>
    <dbReference type="NCBI Taxonomy" id="134698"/>
    <lineage>
        <taxon>Eukaryota</taxon>
        <taxon>Sar</taxon>
        <taxon>Stramenopiles</taxon>
        <taxon>Oomycota</taxon>
        <taxon>Peronosporomycetes</taxon>
        <taxon>Peronosporales</taxon>
        <taxon>Peronosporaceae</taxon>
        <taxon>Peronospora</taxon>
    </lineage>
</organism>
<reference evidence="2" key="1">
    <citation type="submission" date="2022-12" db="EMBL/GenBank/DDBJ databases">
        <authorList>
            <person name="Webb A."/>
        </authorList>
    </citation>
    <scope>NUCLEOTIDE SEQUENCE</scope>
    <source>
        <strain evidence="2">Pf2</strain>
    </source>
</reference>
<keyword evidence="1" id="KW-0732">Signal</keyword>
<dbReference type="Proteomes" id="UP001159659">
    <property type="component" value="Unassembled WGS sequence"/>
</dbReference>
<sequence>MLFRMQIAMLLWGLGINARYLDPELLLEGLDDYFAQQNIQWMVIVQNHMMREKQQVKIQAVNNHSNADVVSDKCVIIARVNCRATGDGWQKLPR</sequence>
<name>A0AAV0TP73_9STRA</name>
<feature type="signal peptide" evidence="1">
    <location>
        <begin position="1"/>
        <end position="18"/>
    </location>
</feature>
<dbReference type="EMBL" id="CANTFK010000692">
    <property type="protein sequence ID" value="CAI5723026.1"/>
    <property type="molecule type" value="Genomic_DNA"/>
</dbReference>
<gene>
    <name evidence="2" type="ORF">PFR002_LOCUS4570</name>
</gene>
<dbReference type="AlphaFoldDB" id="A0AAV0TP73"/>
<accession>A0AAV0TP73</accession>
<evidence type="ECO:0000313" key="3">
    <source>
        <dbReference type="Proteomes" id="UP001159659"/>
    </source>
</evidence>
<comment type="caution">
    <text evidence="2">The sequence shown here is derived from an EMBL/GenBank/DDBJ whole genome shotgun (WGS) entry which is preliminary data.</text>
</comment>